<evidence type="ECO:0000256" key="6">
    <source>
        <dbReference type="ARBA" id="ARBA00023326"/>
    </source>
</evidence>
<reference evidence="11" key="1">
    <citation type="journal article" date="2013" name="PLoS ONE">
        <title>Metagenomic insights into the carbohydrate-active enzymes carried by the microorganisms adhering to solid digesta in the rumen of cows.</title>
        <authorList>
            <person name="Wang L."/>
            <person name="Hatem A."/>
            <person name="Catalyurek U.V."/>
            <person name="Morrison M."/>
            <person name="Yu Z."/>
        </authorList>
    </citation>
    <scope>NUCLEOTIDE SEQUENCE</scope>
</reference>
<dbReference type="EMBL" id="KC246803">
    <property type="protein sequence ID" value="AHF24720.1"/>
    <property type="molecule type" value="Genomic_DNA"/>
</dbReference>
<dbReference type="GO" id="GO:0009986">
    <property type="term" value="C:cell surface"/>
    <property type="evidence" value="ECO:0007669"/>
    <property type="project" value="TreeGrafter"/>
</dbReference>
<proteinExistence type="inferred from homology"/>
<keyword evidence="6" id="KW-0624">Polysaccharide degradation</keyword>
<evidence type="ECO:0000256" key="9">
    <source>
        <dbReference type="SAM" id="Phobius"/>
    </source>
</evidence>
<evidence type="ECO:0000259" key="10">
    <source>
        <dbReference type="Pfam" id="PF00150"/>
    </source>
</evidence>
<organism evidence="11">
    <name type="scientific">uncultured bacterium Contig783</name>
    <dbReference type="NCBI Taxonomy" id="1393612"/>
    <lineage>
        <taxon>Bacteria</taxon>
        <taxon>environmental samples</taxon>
    </lineage>
</organism>
<sequence length="499" mass="52993">MIRFGLFARKAAAAVAAAVFAIGALLPAAGLYKKVSADTEFMSAAEAASAMNVGWNLGNTLDSYGTWISGTAPSSFETAWGNPVTTAGLIAAVKDAGFNSIRIPVTWAQHIDSAGNIDGAWLDRVTEVVDYAMSLDMYVILNVHHDTGEHGGDKVAWLVADTGTIESERNRYSILWTQICNRFADYGDHLLFEGYNEILDSSNSWGHASDASAYTAVNDLAQLFVDTVRAAGGNNARRNLIVNTYVASHEQQVLDAFVLPSDPASGHLLAEVHVYAPWGFTGTSESVTWTSVHDDFTDADRAEITGVLNDISAFSSRIGVPVIIGECGAELKDNDSERAAYAAYLVSEAASRGIKCFWWDNGLTYSIFDRSSETPCSAVVEALVSNAVSTAPSGQQAEETEAAGTSAAAETTETAAAEMSSSDETTAVSETDDSYITTAAEESDAAASAETTVTASLQTDTPSQKKGFNPLWAVWIALGVVAVAVIYKFVFDMGKKHPD</sequence>
<feature type="transmembrane region" description="Helical" evidence="9">
    <location>
        <begin position="472"/>
        <end position="491"/>
    </location>
</feature>
<keyword evidence="4" id="KW-0119">Carbohydrate metabolism</keyword>
<dbReference type="SUPFAM" id="SSF51445">
    <property type="entry name" value="(Trans)glycosidases"/>
    <property type="match status" value="1"/>
</dbReference>
<dbReference type="GO" id="GO:0005576">
    <property type="term" value="C:extracellular region"/>
    <property type="evidence" value="ECO:0007669"/>
    <property type="project" value="TreeGrafter"/>
</dbReference>
<dbReference type="PANTHER" id="PTHR31297:SF41">
    <property type="entry name" value="ENDOGLUCANASE, PUTATIVE (AFU_ORTHOLOGUE AFUA_5G01830)-RELATED"/>
    <property type="match status" value="1"/>
</dbReference>
<dbReference type="Pfam" id="PF00150">
    <property type="entry name" value="Cellulase"/>
    <property type="match status" value="1"/>
</dbReference>
<evidence type="ECO:0000256" key="3">
    <source>
        <dbReference type="ARBA" id="ARBA00023001"/>
    </source>
</evidence>
<dbReference type="GO" id="GO:0030245">
    <property type="term" value="P:cellulose catabolic process"/>
    <property type="evidence" value="ECO:0007669"/>
    <property type="project" value="UniProtKB-KW"/>
</dbReference>
<keyword evidence="9" id="KW-0812">Transmembrane</keyword>
<evidence type="ECO:0000256" key="2">
    <source>
        <dbReference type="ARBA" id="ARBA00022801"/>
    </source>
</evidence>
<dbReference type="InterPro" id="IPR017853">
    <property type="entry name" value="GH"/>
</dbReference>
<evidence type="ECO:0000256" key="1">
    <source>
        <dbReference type="ARBA" id="ARBA00005641"/>
    </source>
</evidence>
<feature type="region of interest" description="Disordered" evidence="8">
    <location>
        <begin position="390"/>
        <end position="429"/>
    </location>
</feature>
<keyword evidence="3" id="KW-0136">Cellulose degradation</keyword>
<dbReference type="GO" id="GO:0008422">
    <property type="term" value="F:beta-glucosidase activity"/>
    <property type="evidence" value="ECO:0007669"/>
    <property type="project" value="TreeGrafter"/>
</dbReference>
<evidence type="ECO:0000256" key="7">
    <source>
        <dbReference type="RuleBase" id="RU361153"/>
    </source>
</evidence>
<keyword evidence="2 7" id="KW-0378">Hydrolase</keyword>
<feature type="compositionally biased region" description="Low complexity" evidence="8">
    <location>
        <begin position="441"/>
        <end position="456"/>
    </location>
</feature>
<feature type="domain" description="Glycoside hydrolase family 5" evidence="10">
    <location>
        <begin position="65"/>
        <end position="362"/>
    </location>
</feature>
<evidence type="ECO:0000256" key="4">
    <source>
        <dbReference type="ARBA" id="ARBA00023277"/>
    </source>
</evidence>
<feature type="region of interest" description="Disordered" evidence="8">
    <location>
        <begin position="441"/>
        <end position="463"/>
    </location>
</feature>
<dbReference type="AlphaFoldDB" id="W0FP00"/>
<evidence type="ECO:0000256" key="5">
    <source>
        <dbReference type="ARBA" id="ARBA00023295"/>
    </source>
</evidence>
<accession>W0FP00</accession>
<dbReference type="InterPro" id="IPR001547">
    <property type="entry name" value="Glyco_hydro_5"/>
</dbReference>
<comment type="similarity">
    <text evidence="1 7">Belongs to the glycosyl hydrolase 5 (cellulase A) family.</text>
</comment>
<dbReference type="PANTHER" id="PTHR31297">
    <property type="entry name" value="GLUCAN ENDO-1,6-BETA-GLUCOSIDASE B"/>
    <property type="match status" value="1"/>
</dbReference>
<keyword evidence="5 7" id="KW-0326">Glycosidase</keyword>
<dbReference type="Gene3D" id="3.20.20.80">
    <property type="entry name" value="Glycosidases"/>
    <property type="match status" value="1"/>
</dbReference>
<keyword evidence="9" id="KW-1133">Transmembrane helix</keyword>
<evidence type="ECO:0000256" key="8">
    <source>
        <dbReference type="SAM" id="MobiDB-lite"/>
    </source>
</evidence>
<evidence type="ECO:0000313" key="11">
    <source>
        <dbReference type="EMBL" id="AHF24720.1"/>
    </source>
</evidence>
<keyword evidence="9" id="KW-0472">Membrane</keyword>
<dbReference type="InterPro" id="IPR050386">
    <property type="entry name" value="Glycosyl_hydrolase_5"/>
</dbReference>
<feature type="compositionally biased region" description="Low complexity" evidence="8">
    <location>
        <begin position="402"/>
        <end position="427"/>
    </location>
</feature>
<name>W0FP00_9BACT</name>
<protein>
    <submittedName>
        <fullName evidence="11">B-1,4-endoglucanase</fullName>
    </submittedName>
</protein>